<dbReference type="Pfam" id="PF03473">
    <property type="entry name" value="MOSC"/>
    <property type="match status" value="1"/>
</dbReference>
<reference evidence="4" key="1">
    <citation type="journal article" date="2015" name="Nature">
        <title>Complex archaea that bridge the gap between prokaryotes and eukaryotes.</title>
        <authorList>
            <person name="Spang A."/>
            <person name="Saw J.H."/>
            <person name="Jorgensen S.L."/>
            <person name="Zaremba-Niedzwiedzka K."/>
            <person name="Martijn J."/>
            <person name="Lind A.E."/>
            <person name="van Eijk R."/>
            <person name="Schleper C."/>
            <person name="Guy L."/>
            <person name="Ettema T.J."/>
        </authorList>
    </citation>
    <scope>NUCLEOTIDE SEQUENCE</scope>
</reference>
<dbReference type="GO" id="GO:0006777">
    <property type="term" value="P:Mo-molybdopterin cofactor biosynthetic process"/>
    <property type="evidence" value="ECO:0007669"/>
    <property type="project" value="UniProtKB-KW"/>
</dbReference>
<dbReference type="InterPro" id="IPR051920">
    <property type="entry name" value="MPT_Adenylyltrnsfr/MoaC-Rel"/>
</dbReference>
<dbReference type="EMBL" id="LAZR01000003">
    <property type="protein sequence ID" value="KKO11074.1"/>
    <property type="molecule type" value="Genomic_DNA"/>
</dbReference>
<dbReference type="PANTHER" id="PTHR43764:SF1">
    <property type="entry name" value="MOLYBDOPTERIN MOLYBDOTRANSFERASE"/>
    <property type="match status" value="1"/>
</dbReference>
<dbReference type="SUPFAM" id="SSF50800">
    <property type="entry name" value="PK beta-barrel domain-like"/>
    <property type="match status" value="1"/>
</dbReference>
<proteinExistence type="predicted"/>
<dbReference type="NCBIfam" id="TIGR00177">
    <property type="entry name" value="molyb_syn"/>
    <property type="match status" value="1"/>
</dbReference>
<dbReference type="SMART" id="SM00852">
    <property type="entry name" value="MoCF_biosynth"/>
    <property type="match status" value="1"/>
</dbReference>
<evidence type="ECO:0000256" key="2">
    <source>
        <dbReference type="ARBA" id="ARBA00023150"/>
    </source>
</evidence>
<accession>A0A0F9Z1V1</accession>
<organism evidence="4">
    <name type="scientific">marine sediment metagenome</name>
    <dbReference type="NCBI Taxonomy" id="412755"/>
    <lineage>
        <taxon>unclassified sequences</taxon>
        <taxon>metagenomes</taxon>
        <taxon>ecological metagenomes</taxon>
    </lineage>
</organism>
<protein>
    <recommendedName>
        <fullName evidence="3">MOSC domain-containing protein</fullName>
    </recommendedName>
</protein>
<dbReference type="CDD" id="cd00886">
    <property type="entry name" value="MogA_MoaB"/>
    <property type="match status" value="1"/>
</dbReference>
<comment type="caution">
    <text evidence="4">The sequence shown here is derived from an EMBL/GenBank/DDBJ whole genome shotgun (WGS) entry which is preliminary data.</text>
</comment>
<feature type="domain" description="MOSC" evidence="3">
    <location>
        <begin position="18"/>
        <end position="144"/>
    </location>
</feature>
<comment type="pathway">
    <text evidence="1">Cofactor biosynthesis; molybdopterin biosynthesis.</text>
</comment>
<name>A0A0F9Z1V1_9ZZZZ</name>
<dbReference type="InterPro" id="IPR011037">
    <property type="entry name" value="Pyrv_Knase-like_insert_dom_sf"/>
</dbReference>
<dbReference type="AlphaFoldDB" id="A0A0F9Z1V1"/>
<dbReference type="Gene3D" id="2.40.33.20">
    <property type="entry name" value="PK beta-barrel domain-like"/>
    <property type="match status" value="1"/>
</dbReference>
<sequence length="321" mass="33916">MGRVEALCVSQEKGEQKTPIDSAIFDADSGIQTDAHAGVWHRQVSLLAAEDVETIRRKGMPDLSAGDFAENVIVSGLALGGVGLGTRLRLGDDVVLSVTQIGKVCHTRCNIFHLTGDCIMPRLGLFARVETGGKVSAGDRADVLDIVPRELIQAVVLTISDRCSRGEAEDTAGPAVAELLREAVGAHIYRSEIVPDEQDTIAERLRHYCDGHSIDLVVTVGGTGFAPRDVTPEAARDVVERLTPGLDEAMRAASLAKTPHAMLSRSVSGIRGSTLILNLPGSLRAAVENLQAVTPALGHGIAKLRGDPADCGRESETPGNE</sequence>
<evidence type="ECO:0000256" key="1">
    <source>
        <dbReference type="ARBA" id="ARBA00005046"/>
    </source>
</evidence>
<dbReference type="SUPFAM" id="SSF53218">
    <property type="entry name" value="Molybdenum cofactor biosynthesis proteins"/>
    <property type="match status" value="1"/>
</dbReference>
<dbReference type="GO" id="GO:0003824">
    <property type="term" value="F:catalytic activity"/>
    <property type="evidence" value="ECO:0007669"/>
    <property type="project" value="InterPro"/>
</dbReference>
<dbReference type="Gene3D" id="3.40.980.10">
    <property type="entry name" value="MoaB/Mog-like domain"/>
    <property type="match status" value="1"/>
</dbReference>
<dbReference type="PANTHER" id="PTHR43764">
    <property type="entry name" value="MOLYBDENUM COFACTOR BIOSYNTHESIS"/>
    <property type="match status" value="1"/>
</dbReference>
<dbReference type="GO" id="GO:0030170">
    <property type="term" value="F:pyridoxal phosphate binding"/>
    <property type="evidence" value="ECO:0007669"/>
    <property type="project" value="InterPro"/>
</dbReference>
<dbReference type="InterPro" id="IPR005302">
    <property type="entry name" value="MoCF_Sase_C"/>
</dbReference>
<evidence type="ECO:0000313" key="4">
    <source>
        <dbReference type="EMBL" id="KKO11074.1"/>
    </source>
</evidence>
<dbReference type="PROSITE" id="PS51340">
    <property type="entry name" value="MOSC"/>
    <property type="match status" value="1"/>
</dbReference>
<keyword evidence="2" id="KW-0501">Molybdenum cofactor biosynthesis</keyword>
<dbReference type="InterPro" id="IPR001453">
    <property type="entry name" value="MoaB/Mog_dom"/>
</dbReference>
<dbReference type="GO" id="GO:0030151">
    <property type="term" value="F:molybdenum ion binding"/>
    <property type="evidence" value="ECO:0007669"/>
    <property type="project" value="InterPro"/>
</dbReference>
<gene>
    <name evidence="4" type="ORF">LCGC14_0015500</name>
</gene>
<dbReference type="Pfam" id="PF00994">
    <property type="entry name" value="MoCF_biosynth"/>
    <property type="match status" value="1"/>
</dbReference>
<dbReference type="InterPro" id="IPR036425">
    <property type="entry name" value="MoaB/Mog-like_dom_sf"/>
</dbReference>
<evidence type="ECO:0000259" key="3">
    <source>
        <dbReference type="PROSITE" id="PS51340"/>
    </source>
</evidence>